<dbReference type="Gene3D" id="3.90.1640.30">
    <property type="match status" value="1"/>
</dbReference>
<comment type="similarity">
    <text evidence="1">Belongs to the RecJ family.</text>
</comment>
<dbReference type="AlphaFoldDB" id="A0A3B0XAB2"/>
<proteinExistence type="inferred from homology"/>
<accession>A0A3B0XAB2</accession>
<organism evidence="10">
    <name type="scientific">hydrothermal vent metagenome</name>
    <dbReference type="NCBI Taxonomy" id="652676"/>
    <lineage>
        <taxon>unclassified sequences</taxon>
        <taxon>metagenomes</taxon>
        <taxon>ecological metagenomes</taxon>
    </lineage>
</organism>
<dbReference type="NCBIfam" id="TIGR00644">
    <property type="entry name" value="recJ"/>
    <property type="match status" value="1"/>
</dbReference>
<evidence type="ECO:0000259" key="9">
    <source>
        <dbReference type="Pfam" id="PF17768"/>
    </source>
</evidence>
<gene>
    <name evidence="10" type="ORF">MNBD_GAMMA06-2148</name>
</gene>
<evidence type="ECO:0000256" key="2">
    <source>
        <dbReference type="ARBA" id="ARBA00019841"/>
    </source>
</evidence>
<evidence type="ECO:0000256" key="1">
    <source>
        <dbReference type="ARBA" id="ARBA00005915"/>
    </source>
</evidence>
<evidence type="ECO:0000256" key="6">
    <source>
        <dbReference type="SAM" id="Coils"/>
    </source>
</evidence>
<feature type="domain" description="DDH" evidence="7">
    <location>
        <begin position="87"/>
        <end position="251"/>
    </location>
</feature>
<sequence length="597" mass="65785">MSAAINPSEKVKIAVTSSIVRKDVALSDELKNSELHPVLKKIYANRGVTELKQINYNLKNLLDFSLLKGIDVAAEIVAQAITENKYIVIVGDFDVDGATSCAVMLRSLKAFGLENVDYLVPNRFDYGYGLSPQIVDVAAQLNPHKKPDLIVTVDNGISSIEGVDRANALGIQVVVTDHHLAADTLPNAAAIVNPNQPGCQFPTKMIAGVGVAFYLMLAVRANLRAKNWFDEKSNRVEPNMANYLDLVALGTVADVVPLDDNNRILVEAGLQRIRANKTCAGINALLTIAGKSIEVCSSQDFGFIIGPRLNAAGRLDDMSVGIECLLSDDYELAFKYASTLNKMNAQRRQIENEMLEQALVLLNQQTKQLDDVEKIPDALALYDEQWHQGVVGLLASRIKEKYHRPVIAFADAGNGELKGSGRSITGLHIRDVLDAISKKQEGLIEKFGGHAMAAGLTIKHNNFTLFQQAFNKQVTAVLRPEDLNNVNETDGSVSEKYMTIETAKLFKYASPWGQLFSEPVFDDVFKILNWRIVGQKHLKLELAKQEGGECYSAIAFNKTDENLPVGDDNIRIVFRLDVNEFRGKRSLQLIVQHIEAV</sequence>
<keyword evidence="3" id="KW-0540">Nuclease</keyword>
<keyword evidence="6" id="KW-0175">Coiled coil</keyword>
<dbReference type="InterPro" id="IPR051673">
    <property type="entry name" value="SSDNA_exonuclease_RecJ"/>
</dbReference>
<dbReference type="PANTHER" id="PTHR30255:SF2">
    <property type="entry name" value="SINGLE-STRANDED-DNA-SPECIFIC EXONUCLEASE RECJ"/>
    <property type="match status" value="1"/>
</dbReference>
<evidence type="ECO:0000313" key="10">
    <source>
        <dbReference type="EMBL" id="VAW52904.1"/>
    </source>
</evidence>
<feature type="coiled-coil region" evidence="6">
    <location>
        <begin position="345"/>
        <end position="375"/>
    </location>
</feature>
<feature type="domain" description="RecJ OB" evidence="9">
    <location>
        <begin position="489"/>
        <end position="593"/>
    </location>
</feature>
<dbReference type="InterPro" id="IPR003156">
    <property type="entry name" value="DHHA1_dom"/>
</dbReference>
<evidence type="ECO:0000259" key="7">
    <source>
        <dbReference type="Pfam" id="PF01368"/>
    </source>
</evidence>
<feature type="domain" description="DHHA1" evidence="8">
    <location>
        <begin position="379"/>
        <end position="474"/>
    </location>
</feature>
<dbReference type="InterPro" id="IPR038763">
    <property type="entry name" value="DHH_sf"/>
</dbReference>
<dbReference type="PANTHER" id="PTHR30255">
    <property type="entry name" value="SINGLE-STRANDED-DNA-SPECIFIC EXONUCLEASE RECJ"/>
    <property type="match status" value="1"/>
</dbReference>
<keyword evidence="5 10" id="KW-0269">Exonuclease</keyword>
<dbReference type="GO" id="GO:0008409">
    <property type="term" value="F:5'-3' exonuclease activity"/>
    <property type="evidence" value="ECO:0007669"/>
    <property type="project" value="InterPro"/>
</dbReference>
<evidence type="ECO:0000259" key="8">
    <source>
        <dbReference type="Pfam" id="PF02272"/>
    </source>
</evidence>
<dbReference type="Pfam" id="PF17768">
    <property type="entry name" value="RecJ_OB"/>
    <property type="match status" value="1"/>
</dbReference>
<evidence type="ECO:0000256" key="4">
    <source>
        <dbReference type="ARBA" id="ARBA00022801"/>
    </source>
</evidence>
<reference evidence="10" key="1">
    <citation type="submission" date="2018-06" db="EMBL/GenBank/DDBJ databases">
        <authorList>
            <person name="Zhirakovskaya E."/>
        </authorList>
    </citation>
    <scope>NUCLEOTIDE SEQUENCE</scope>
</reference>
<dbReference type="GO" id="GO:0006310">
    <property type="term" value="P:DNA recombination"/>
    <property type="evidence" value="ECO:0007669"/>
    <property type="project" value="InterPro"/>
</dbReference>
<dbReference type="Pfam" id="PF02272">
    <property type="entry name" value="DHHA1"/>
    <property type="match status" value="1"/>
</dbReference>
<dbReference type="InterPro" id="IPR041122">
    <property type="entry name" value="RecJ_OB"/>
</dbReference>
<name>A0A3B0XAB2_9ZZZZ</name>
<dbReference type="EMBL" id="UOFD01000054">
    <property type="protein sequence ID" value="VAW52904.1"/>
    <property type="molecule type" value="Genomic_DNA"/>
</dbReference>
<dbReference type="InterPro" id="IPR001667">
    <property type="entry name" value="DDH_dom"/>
</dbReference>
<dbReference type="FunFam" id="3.90.1640.30:FF:000001">
    <property type="entry name" value="Single-stranded-DNA-specific exonuclease RecJ"/>
    <property type="match status" value="1"/>
</dbReference>
<dbReference type="Gene3D" id="3.10.310.30">
    <property type="match status" value="1"/>
</dbReference>
<dbReference type="SUPFAM" id="SSF64182">
    <property type="entry name" value="DHH phosphoesterases"/>
    <property type="match status" value="1"/>
</dbReference>
<dbReference type="InterPro" id="IPR004610">
    <property type="entry name" value="RecJ"/>
</dbReference>
<dbReference type="GO" id="GO:0003676">
    <property type="term" value="F:nucleic acid binding"/>
    <property type="evidence" value="ECO:0007669"/>
    <property type="project" value="InterPro"/>
</dbReference>
<keyword evidence="4" id="KW-0378">Hydrolase</keyword>
<evidence type="ECO:0000256" key="5">
    <source>
        <dbReference type="ARBA" id="ARBA00022839"/>
    </source>
</evidence>
<protein>
    <recommendedName>
        <fullName evidence="2">Single-stranded-DNA-specific exonuclease RecJ</fullName>
    </recommendedName>
</protein>
<dbReference type="Pfam" id="PF01368">
    <property type="entry name" value="DHH"/>
    <property type="match status" value="1"/>
</dbReference>
<dbReference type="GO" id="GO:0006281">
    <property type="term" value="P:DNA repair"/>
    <property type="evidence" value="ECO:0007669"/>
    <property type="project" value="InterPro"/>
</dbReference>
<evidence type="ECO:0000256" key="3">
    <source>
        <dbReference type="ARBA" id="ARBA00022722"/>
    </source>
</evidence>